<evidence type="ECO:0000313" key="7">
    <source>
        <dbReference type="Proteomes" id="UP000024547"/>
    </source>
</evidence>
<evidence type="ECO:0000256" key="3">
    <source>
        <dbReference type="ARBA" id="ARBA00022989"/>
    </source>
</evidence>
<evidence type="ECO:0000313" key="6">
    <source>
        <dbReference type="EMBL" id="KCZ59936.1"/>
    </source>
</evidence>
<sequence>MAEPSPLPPGYSVPVHRSLTAPILLAGAPRLATIVNGTLAAALGIGLQLWVVGLVFWIVAQGLCVFAARRDPQFTDVLIRHIRQKAYYAC</sequence>
<name>A0A059E098_9PROT</name>
<evidence type="ECO:0000256" key="2">
    <source>
        <dbReference type="ARBA" id="ARBA00022692"/>
    </source>
</evidence>
<dbReference type="InterPro" id="IPR016704">
    <property type="entry name" value="Conjugal_tfr_TrbD"/>
</dbReference>
<keyword evidence="7" id="KW-1185">Reference proteome</keyword>
<organism evidence="6 7">
    <name type="scientific">Hyphomonas atlantica</name>
    <dbReference type="NCBI Taxonomy" id="1280948"/>
    <lineage>
        <taxon>Bacteria</taxon>
        <taxon>Pseudomonadati</taxon>
        <taxon>Pseudomonadota</taxon>
        <taxon>Alphaproteobacteria</taxon>
        <taxon>Hyphomonadales</taxon>
        <taxon>Hyphomonadaceae</taxon>
        <taxon>Hyphomonas</taxon>
    </lineage>
</organism>
<accession>A0A059E098</accession>
<dbReference type="EMBL" id="AWFH01000034">
    <property type="protein sequence ID" value="KCZ59936.1"/>
    <property type="molecule type" value="Genomic_DNA"/>
</dbReference>
<keyword evidence="4 5" id="KW-0472">Membrane</keyword>
<dbReference type="Proteomes" id="UP000024547">
    <property type="component" value="Unassembled WGS sequence"/>
</dbReference>
<comment type="caution">
    <text evidence="6">The sequence shown here is derived from an EMBL/GenBank/DDBJ whole genome shotgun (WGS) entry which is preliminary data.</text>
</comment>
<dbReference type="Pfam" id="PF05101">
    <property type="entry name" value="VirB3"/>
    <property type="match status" value="1"/>
</dbReference>
<dbReference type="eggNOG" id="COG5268">
    <property type="taxonomic scope" value="Bacteria"/>
</dbReference>
<gene>
    <name evidence="6" type="ORF">HY36_07325</name>
</gene>
<reference evidence="6 7" key="1">
    <citation type="journal article" date="2014" name="Antonie Van Leeuwenhoek">
        <title>Hyphomonas beringensis sp. nov. and Hyphomonas chukchiensis sp. nov., isolated from surface seawater of the Bering Sea and Chukchi Sea.</title>
        <authorList>
            <person name="Li C."/>
            <person name="Lai Q."/>
            <person name="Li G."/>
            <person name="Dong C."/>
            <person name="Wang J."/>
            <person name="Liao Y."/>
            <person name="Shao Z."/>
        </authorList>
    </citation>
    <scope>NUCLEOTIDE SEQUENCE [LARGE SCALE GENOMIC DNA]</scope>
    <source>
        <strain evidence="6 7">22II1-22F38</strain>
    </source>
</reference>
<comment type="subcellular location">
    <subcellularLocation>
        <location evidence="1">Membrane</location>
    </subcellularLocation>
</comment>
<keyword evidence="3 5" id="KW-1133">Transmembrane helix</keyword>
<evidence type="ECO:0008006" key="8">
    <source>
        <dbReference type="Google" id="ProtNLM"/>
    </source>
</evidence>
<evidence type="ECO:0000256" key="4">
    <source>
        <dbReference type="ARBA" id="ARBA00023136"/>
    </source>
</evidence>
<dbReference type="OrthoDB" id="9801524at2"/>
<evidence type="ECO:0000256" key="1">
    <source>
        <dbReference type="ARBA" id="ARBA00004370"/>
    </source>
</evidence>
<protein>
    <recommendedName>
        <fullName evidence="8">Conjugal transfer protein</fullName>
    </recommendedName>
</protein>
<evidence type="ECO:0000256" key="5">
    <source>
        <dbReference type="SAM" id="Phobius"/>
    </source>
</evidence>
<proteinExistence type="predicted"/>
<dbReference type="STRING" id="1280948.HY36_07325"/>
<keyword evidence="2 5" id="KW-0812">Transmembrane</keyword>
<dbReference type="AlphaFoldDB" id="A0A059E098"/>
<dbReference type="GO" id="GO:0016020">
    <property type="term" value="C:membrane"/>
    <property type="evidence" value="ECO:0007669"/>
    <property type="project" value="UniProtKB-SubCell"/>
</dbReference>
<feature type="transmembrane region" description="Helical" evidence="5">
    <location>
        <begin position="39"/>
        <end position="60"/>
    </location>
</feature>
<dbReference type="InterPro" id="IPR007792">
    <property type="entry name" value="T4SS_VirB3/TrbD/AvhB"/>
</dbReference>
<dbReference type="PATRIC" id="fig|1280948.3.peg.2560"/>
<dbReference type="PIRSF" id="PIRSF017854">
    <property type="entry name" value="T4SS_TrbD"/>
    <property type="match status" value="1"/>
</dbReference>